<name>A0A402AQ26_9CHLR</name>
<gene>
    <name evidence="2" type="ORF">KDK_50270</name>
</gene>
<accession>A0A402AQ26</accession>
<evidence type="ECO:0000313" key="2">
    <source>
        <dbReference type="EMBL" id="GCE21227.1"/>
    </source>
</evidence>
<dbReference type="OrthoDB" id="9875809at2"/>
<proteinExistence type="predicted"/>
<dbReference type="Proteomes" id="UP000287188">
    <property type="component" value="Unassembled WGS sequence"/>
</dbReference>
<feature type="compositionally biased region" description="Polar residues" evidence="1">
    <location>
        <begin position="72"/>
        <end position="89"/>
    </location>
</feature>
<evidence type="ECO:0000256" key="1">
    <source>
        <dbReference type="SAM" id="MobiDB-lite"/>
    </source>
</evidence>
<dbReference type="RefSeq" id="WP_126552757.1">
    <property type="nucleotide sequence ID" value="NZ_BIFS01000001.1"/>
</dbReference>
<sequence>MMSDLNHRLDEEIRKGKYVEEALKRNTSISSPIHEEEPPAPIEEEADTDNMPENREQVAQPQTPEPRGEQEQPATAVTDTAQDNLQEAQQQDDKRPEGKGTQINLGGVPGREQENQGASTGGPSTSDSTVTAGSGNATHAGEVNSRDRGSVSASDINETGGEPPTGGSDKQ</sequence>
<organism evidence="2 3">
    <name type="scientific">Dictyobacter kobayashii</name>
    <dbReference type="NCBI Taxonomy" id="2014872"/>
    <lineage>
        <taxon>Bacteria</taxon>
        <taxon>Bacillati</taxon>
        <taxon>Chloroflexota</taxon>
        <taxon>Ktedonobacteria</taxon>
        <taxon>Ktedonobacterales</taxon>
        <taxon>Dictyobacteraceae</taxon>
        <taxon>Dictyobacter</taxon>
    </lineage>
</organism>
<dbReference type="EMBL" id="BIFS01000001">
    <property type="protein sequence ID" value="GCE21227.1"/>
    <property type="molecule type" value="Genomic_DNA"/>
</dbReference>
<dbReference type="AlphaFoldDB" id="A0A402AQ26"/>
<evidence type="ECO:0000313" key="3">
    <source>
        <dbReference type="Proteomes" id="UP000287188"/>
    </source>
</evidence>
<reference evidence="3" key="1">
    <citation type="submission" date="2018-12" db="EMBL/GenBank/DDBJ databases">
        <title>Tengunoibacter tsumagoiensis gen. nov., sp. nov., Dictyobacter kobayashii sp. nov., D. alpinus sp. nov., and D. joshuensis sp. nov. and description of Dictyobacteraceae fam. nov. within the order Ktedonobacterales isolated from Tengu-no-mugimeshi.</title>
        <authorList>
            <person name="Wang C.M."/>
            <person name="Zheng Y."/>
            <person name="Sakai Y."/>
            <person name="Toyoda A."/>
            <person name="Minakuchi Y."/>
            <person name="Abe K."/>
            <person name="Yokota A."/>
            <person name="Yabe S."/>
        </authorList>
    </citation>
    <scope>NUCLEOTIDE SEQUENCE [LARGE SCALE GENOMIC DNA]</scope>
    <source>
        <strain evidence="3">Uno11</strain>
    </source>
</reference>
<comment type="caution">
    <text evidence="2">The sequence shown here is derived from an EMBL/GenBank/DDBJ whole genome shotgun (WGS) entry which is preliminary data.</text>
</comment>
<feature type="region of interest" description="Disordered" evidence="1">
    <location>
        <begin position="24"/>
        <end position="171"/>
    </location>
</feature>
<feature type="compositionally biased region" description="Polar residues" evidence="1">
    <location>
        <begin position="115"/>
        <end position="137"/>
    </location>
</feature>
<keyword evidence="3" id="KW-1185">Reference proteome</keyword>
<protein>
    <submittedName>
        <fullName evidence="2">Uncharacterized protein</fullName>
    </submittedName>
</protein>